<gene>
    <name evidence="2" type="ORF">ACFPUY_17225</name>
</gene>
<dbReference type="RefSeq" id="WP_219544197.1">
    <property type="nucleotide sequence ID" value="NZ_JAHKRN010000007.1"/>
</dbReference>
<feature type="region of interest" description="Disordered" evidence="1">
    <location>
        <begin position="100"/>
        <end position="155"/>
    </location>
</feature>
<evidence type="ECO:0000313" key="2">
    <source>
        <dbReference type="EMBL" id="MFC5816840.1"/>
    </source>
</evidence>
<name>A0ABW1BV02_9ACTN</name>
<evidence type="ECO:0000313" key="3">
    <source>
        <dbReference type="Proteomes" id="UP001596096"/>
    </source>
</evidence>
<evidence type="ECO:0008006" key="4">
    <source>
        <dbReference type="Google" id="ProtNLM"/>
    </source>
</evidence>
<accession>A0ABW1BV02</accession>
<feature type="compositionally biased region" description="Low complexity" evidence="1">
    <location>
        <begin position="100"/>
        <end position="116"/>
    </location>
</feature>
<evidence type="ECO:0000256" key="1">
    <source>
        <dbReference type="SAM" id="MobiDB-lite"/>
    </source>
</evidence>
<dbReference type="Proteomes" id="UP001596096">
    <property type="component" value="Unassembled WGS sequence"/>
</dbReference>
<organism evidence="2 3">
    <name type="scientific">Nonomuraea harbinensis</name>
    <dbReference type="NCBI Taxonomy" id="1286938"/>
    <lineage>
        <taxon>Bacteria</taxon>
        <taxon>Bacillati</taxon>
        <taxon>Actinomycetota</taxon>
        <taxon>Actinomycetes</taxon>
        <taxon>Streptosporangiales</taxon>
        <taxon>Streptosporangiaceae</taxon>
        <taxon>Nonomuraea</taxon>
    </lineage>
</organism>
<proteinExistence type="predicted"/>
<dbReference type="EMBL" id="JBHSNW010000007">
    <property type="protein sequence ID" value="MFC5816840.1"/>
    <property type="molecule type" value="Genomic_DNA"/>
</dbReference>
<reference evidence="3" key="1">
    <citation type="journal article" date="2019" name="Int. J. Syst. Evol. Microbiol.">
        <title>The Global Catalogue of Microorganisms (GCM) 10K type strain sequencing project: providing services to taxonomists for standard genome sequencing and annotation.</title>
        <authorList>
            <consortium name="The Broad Institute Genomics Platform"/>
            <consortium name="The Broad Institute Genome Sequencing Center for Infectious Disease"/>
            <person name="Wu L."/>
            <person name="Ma J."/>
        </authorList>
    </citation>
    <scope>NUCLEOTIDE SEQUENCE [LARGE SCALE GENOMIC DNA]</scope>
    <source>
        <strain evidence="3">CGMCC 4.7106</strain>
    </source>
</reference>
<sequence>MRFPIDAGRLAFTVTAPPNAAKDFTTKKAKVTDDGQPIMVVTLLAMDGADSAKIKFNLPGEQSHLVPGLPVRVEGLCFNTAKEGEVRWWSAAAVTGVHASAAANAAPSRPASMAGEGAAGGTRRTPHASAPSASASSASARHGGSPMATGGESTS</sequence>
<protein>
    <recommendedName>
        <fullName evidence="4">DUF3127 domain-containing protein</fullName>
    </recommendedName>
</protein>
<keyword evidence="3" id="KW-1185">Reference proteome</keyword>
<feature type="compositionally biased region" description="Low complexity" evidence="1">
    <location>
        <begin position="128"/>
        <end position="140"/>
    </location>
</feature>
<comment type="caution">
    <text evidence="2">The sequence shown here is derived from an EMBL/GenBank/DDBJ whole genome shotgun (WGS) entry which is preliminary data.</text>
</comment>